<dbReference type="PRINTS" id="PR00461">
    <property type="entry name" value="PLPEROXIDASE"/>
</dbReference>
<evidence type="ECO:0000256" key="2">
    <source>
        <dbReference type="ARBA" id="ARBA00002322"/>
    </source>
</evidence>
<dbReference type="Gramene" id="RZC46991">
    <property type="protein sequence ID" value="RZC46991"/>
    <property type="gene ID" value="C5167_039932"/>
</dbReference>
<keyword evidence="8 22" id="KW-0349">Heme</keyword>
<evidence type="ECO:0000256" key="20">
    <source>
        <dbReference type="PIRSR" id="PIRSR600823-4"/>
    </source>
</evidence>
<evidence type="ECO:0000256" key="6">
    <source>
        <dbReference type="ARBA" id="ARBA00022525"/>
    </source>
</evidence>
<evidence type="ECO:0000256" key="10">
    <source>
        <dbReference type="ARBA" id="ARBA00022729"/>
    </source>
</evidence>
<dbReference type="PROSITE" id="PS00435">
    <property type="entry name" value="PEROXIDASE_1"/>
    <property type="match status" value="1"/>
</dbReference>
<evidence type="ECO:0000256" key="17">
    <source>
        <dbReference type="PIRSR" id="PIRSR600823-1"/>
    </source>
</evidence>
<organism evidence="25 26">
    <name type="scientific">Papaver somniferum</name>
    <name type="common">Opium poppy</name>
    <dbReference type="NCBI Taxonomy" id="3469"/>
    <lineage>
        <taxon>Eukaryota</taxon>
        <taxon>Viridiplantae</taxon>
        <taxon>Streptophyta</taxon>
        <taxon>Embryophyta</taxon>
        <taxon>Tracheophyta</taxon>
        <taxon>Spermatophyta</taxon>
        <taxon>Magnoliopsida</taxon>
        <taxon>Ranunculales</taxon>
        <taxon>Papaveraceae</taxon>
        <taxon>Papaveroideae</taxon>
        <taxon>Papaver</taxon>
    </lineage>
</organism>
<evidence type="ECO:0000259" key="24">
    <source>
        <dbReference type="PROSITE" id="PS50873"/>
    </source>
</evidence>
<dbReference type="SUPFAM" id="SSF48113">
    <property type="entry name" value="Heme-dependent peroxidases"/>
    <property type="match status" value="1"/>
</dbReference>
<comment type="catalytic activity">
    <reaction evidence="1 22">
        <text>2 a phenolic donor + H2O2 = 2 a phenolic radical donor + 2 H2O</text>
        <dbReference type="Rhea" id="RHEA:56136"/>
        <dbReference type="ChEBI" id="CHEBI:15377"/>
        <dbReference type="ChEBI" id="CHEBI:16240"/>
        <dbReference type="ChEBI" id="CHEBI:139520"/>
        <dbReference type="ChEBI" id="CHEBI:139521"/>
        <dbReference type="EC" id="1.11.1.7"/>
    </reaction>
</comment>
<dbReference type="PROSITE" id="PS50873">
    <property type="entry name" value="PEROXIDASE_4"/>
    <property type="match status" value="1"/>
</dbReference>
<feature type="disulfide bond" evidence="21">
    <location>
        <begin position="101"/>
        <end position="106"/>
    </location>
</feature>
<accession>A0A4Y7IH03</accession>
<feature type="binding site" evidence="19">
    <location>
        <position position="121"/>
    </location>
    <ligand>
        <name>Ca(2+)</name>
        <dbReference type="ChEBI" id="CHEBI:29108"/>
        <label>1</label>
    </ligand>
</feature>
<dbReference type="InterPro" id="IPR010255">
    <property type="entry name" value="Haem_peroxidase_sf"/>
</dbReference>
<evidence type="ECO:0000256" key="13">
    <source>
        <dbReference type="ARBA" id="ARBA00023004"/>
    </source>
</evidence>
<feature type="binding site" description="axial binding residue" evidence="19">
    <location>
        <position position="226"/>
    </location>
    <ligand>
        <name>heme b</name>
        <dbReference type="ChEBI" id="CHEBI:60344"/>
    </ligand>
    <ligandPart>
        <name>Fe</name>
        <dbReference type="ChEBI" id="CHEBI:18248"/>
    </ligandPart>
</feature>
<dbReference type="CDD" id="cd00693">
    <property type="entry name" value="secretory_peroxidase"/>
    <property type="match status" value="1"/>
</dbReference>
<dbReference type="GO" id="GO:0020037">
    <property type="term" value="F:heme binding"/>
    <property type="evidence" value="ECO:0007669"/>
    <property type="project" value="UniProtKB-UniRule"/>
</dbReference>
<keyword evidence="7 22" id="KW-0575">Peroxidase</keyword>
<feature type="binding site" evidence="18">
    <location>
        <position position="196"/>
    </location>
    <ligand>
        <name>substrate</name>
    </ligand>
</feature>
<dbReference type="EC" id="1.11.1.7" evidence="5 22"/>
<keyword evidence="26" id="KW-1185">Reference proteome</keyword>
<evidence type="ECO:0000256" key="19">
    <source>
        <dbReference type="PIRSR" id="PIRSR600823-3"/>
    </source>
</evidence>
<comment type="similarity">
    <text evidence="4">Belongs to the peroxidase family. Ascorbate peroxidase subfamily.</text>
</comment>
<dbReference type="Pfam" id="PF00141">
    <property type="entry name" value="peroxidase"/>
    <property type="match status" value="1"/>
</dbReference>
<evidence type="ECO:0000256" key="1">
    <source>
        <dbReference type="ARBA" id="ARBA00000189"/>
    </source>
</evidence>
<feature type="binding site" evidence="19">
    <location>
        <position position="105"/>
    </location>
    <ligand>
        <name>Ca(2+)</name>
        <dbReference type="ChEBI" id="CHEBI:29108"/>
        <label>1</label>
    </ligand>
</feature>
<dbReference type="FunFam" id="1.10.420.10:FF:000001">
    <property type="entry name" value="Peroxidase"/>
    <property type="match status" value="1"/>
</dbReference>
<dbReference type="EMBL" id="CM010715">
    <property type="protein sequence ID" value="RZC46991.1"/>
    <property type="molecule type" value="Genomic_DNA"/>
</dbReference>
<comment type="subcellular location">
    <subcellularLocation>
        <location evidence="3 22">Secreted</location>
    </subcellularLocation>
</comment>
<evidence type="ECO:0000256" key="14">
    <source>
        <dbReference type="ARBA" id="ARBA00023157"/>
    </source>
</evidence>
<dbReference type="PANTHER" id="PTHR31388:SF2">
    <property type="entry name" value="PEROXIDASE 17"/>
    <property type="match status" value="1"/>
</dbReference>
<evidence type="ECO:0000256" key="21">
    <source>
        <dbReference type="PIRSR" id="PIRSR600823-5"/>
    </source>
</evidence>
<dbReference type="GO" id="GO:0005576">
    <property type="term" value="C:extracellular region"/>
    <property type="evidence" value="ECO:0007669"/>
    <property type="project" value="UniProtKB-SubCell"/>
</dbReference>
<evidence type="ECO:0000256" key="18">
    <source>
        <dbReference type="PIRSR" id="PIRSR600823-2"/>
    </source>
</evidence>
<dbReference type="InterPro" id="IPR002016">
    <property type="entry name" value="Haem_peroxidase"/>
</dbReference>
<dbReference type="Gene3D" id="1.10.520.10">
    <property type="match status" value="1"/>
</dbReference>
<keyword evidence="23" id="KW-0472">Membrane</keyword>
<dbReference type="Proteomes" id="UP000316621">
    <property type="component" value="Chromosome 1"/>
</dbReference>
<proteinExistence type="inferred from homology"/>
<evidence type="ECO:0000256" key="3">
    <source>
        <dbReference type="ARBA" id="ARBA00004613"/>
    </source>
</evidence>
<evidence type="ECO:0000256" key="9">
    <source>
        <dbReference type="ARBA" id="ARBA00022723"/>
    </source>
</evidence>
<dbReference type="InterPro" id="IPR019793">
    <property type="entry name" value="Peroxidases_heam-ligand_BS"/>
</dbReference>
<feature type="binding site" evidence="19">
    <location>
        <position position="278"/>
    </location>
    <ligand>
        <name>Ca(2+)</name>
        <dbReference type="ChEBI" id="CHEBI:29108"/>
        <label>2</label>
    </ligand>
</feature>
<feature type="disulfide bond" evidence="21">
    <location>
        <begin position="233"/>
        <end position="265"/>
    </location>
</feature>
<evidence type="ECO:0000256" key="16">
    <source>
        <dbReference type="ARBA" id="ARBA00023324"/>
    </source>
</evidence>
<evidence type="ECO:0000256" key="7">
    <source>
        <dbReference type="ARBA" id="ARBA00022559"/>
    </source>
</evidence>
<evidence type="ECO:0000256" key="23">
    <source>
        <dbReference type="SAM" id="Phobius"/>
    </source>
</evidence>
<dbReference type="STRING" id="3469.A0A4Y7IH03"/>
<dbReference type="PANTHER" id="PTHR31388">
    <property type="entry name" value="PEROXIDASE 72-RELATED"/>
    <property type="match status" value="1"/>
</dbReference>
<feature type="site" description="Transition state stabilizer" evidence="20">
    <location>
        <position position="95"/>
    </location>
</feature>
<evidence type="ECO:0000256" key="8">
    <source>
        <dbReference type="ARBA" id="ARBA00022617"/>
    </source>
</evidence>
<feature type="binding site" evidence="19">
    <location>
        <position position="280"/>
    </location>
    <ligand>
        <name>Ca(2+)</name>
        <dbReference type="ChEBI" id="CHEBI:29108"/>
        <label>2</label>
    </ligand>
</feature>
<reference evidence="25 26" key="1">
    <citation type="journal article" date="2018" name="Science">
        <title>The opium poppy genome and morphinan production.</title>
        <authorList>
            <person name="Guo L."/>
            <person name="Winzer T."/>
            <person name="Yang X."/>
            <person name="Li Y."/>
            <person name="Ning Z."/>
            <person name="He Z."/>
            <person name="Teodor R."/>
            <person name="Lu Y."/>
            <person name="Bowser T.A."/>
            <person name="Graham I.A."/>
            <person name="Ye K."/>
        </authorList>
    </citation>
    <scope>NUCLEOTIDE SEQUENCE [LARGE SCALE GENOMIC DNA]</scope>
    <source>
        <strain evidence="26">cv. HN1</strain>
        <tissue evidence="25">Leaves</tissue>
    </source>
</reference>
<feature type="transmembrane region" description="Helical" evidence="23">
    <location>
        <begin position="40"/>
        <end position="57"/>
    </location>
</feature>
<feature type="binding site" evidence="19">
    <location>
        <position position="100"/>
    </location>
    <ligand>
        <name>Ca(2+)</name>
        <dbReference type="ChEBI" id="CHEBI:29108"/>
        <label>1</label>
    </ligand>
</feature>
<feature type="disulfide bond" evidence="21">
    <location>
        <begin position="154"/>
        <end position="352"/>
    </location>
</feature>
<feature type="binding site" evidence="19">
    <location>
        <position position="285"/>
    </location>
    <ligand>
        <name>Ca(2+)</name>
        <dbReference type="ChEBI" id="CHEBI:29108"/>
        <label>2</label>
    </ligand>
</feature>
<keyword evidence="14 21" id="KW-1015">Disulfide bond</keyword>
<evidence type="ECO:0000256" key="5">
    <source>
        <dbReference type="ARBA" id="ARBA00012313"/>
    </source>
</evidence>
<evidence type="ECO:0000256" key="15">
    <source>
        <dbReference type="ARBA" id="ARBA00023180"/>
    </source>
</evidence>
<comment type="cofactor">
    <cofactor evidence="19 22">
        <name>Ca(2+)</name>
        <dbReference type="ChEBI" id="CHEBI:29108"/>
    </cofactor>
    <text evidence="19 22">Binds 2 calcium ions per subunit.</text>
</comment>
<feature type="binding site" evidence="19">
    <location>
        <position position="107"/>
    </location>
    <ligand>
        <name>Ca(2+)</name>
        <dbReference type="ChEBI" id="CHEBI:29108"/>
        <label>1</label>
    </ligand>
</feature>
<dbReference type="GO" id="GO:0046872">
    <property type="term" value="F:metal ion binding"/>
    <property type="evidence" value="ECO:0007669"/>
    <property type="project" value="UniProtKB-UniRule"/>
</dbReference>
<protein>
    <recommendedName>
        <fullName evidence="5 22">Peroxidase</fullName>
        <ecNumber evidence="5 22">1.11.1.7</ecNumber>
    </recommendedName>
</protein>
<sequence>MNEIHQTSESIKFPSLTTKSITVSHLYPTRKTMSPFNSSLYFLIFFLVHISMASSSAELQHGFYKQTCPNAESIVKKVLRNAMAKELRVAASVMRLQFHDCFVNGCDASLLLDDTPKMLGEKLSLSNINSLRSYETIDEIKEELEKHCPNVVSCADIIIMASRDAVVLSGGPNWEVKLGRQDSLIARQEDSDKIMPSPRANATYLIDLFAKFNLSVKDLVALSGSHSIGNGRCFSIMFRLYNQSGSGKPDPELESEYKSKLNKLCPIGGDEEVIGDLDATPHYFDNQYFKDLVSGKGFLNSDQSLYSAGEPTRKYVKMFSEDEGEFYRAFVEGMVKMGDLQSGKAGEIRKNCRVVNPRRISGNGFWFAK</sequence>
<dbReference type="OMA" id="TFPQTRK"/>
<feature type="binding site" evidence="19">
    <location>
        <position position="103"/>
    </location>
    <ligand>
        <name>Ca(2+)</name>
        <dbReference type="ChEBI" id="CHEBI:29108"/>
        <label>1</label>
    </ligand>
</feature>
<comment type="function">
    <text evidence="2">Removal of H(2)O(2), oxidation of toxic reductants, biosynthesis and degradation of lignin, suberization, auxin catabolism, response to environmental stresses such as wounding, pathogen attack and oxidative stress. These functions might be dependent on each isozyme/isoform in each plant tissue.</text>
</comment>
<keyword evidence="11 19" id="KW-0106">Calcium</keyword>
<dbReference type="Gene3D" id="1.10.420.10">
    <property type="entry name" value="Peroxidase, domain 2"/>
    <property type="match status" value="1"/>
</dbReference>
<dbReference type="InterPro" id="IPR019794">
    <property type="entry name" value="Peroxidases_AS"/>
</dbReference>
<evidence type="ECO:0000313" key="26">
    <source>
        <dbReference type="Proteomes" id="UP000316621"/>
    </source>
</evidence>
<feature type="domain" description="Plant heme peroxidase family profile" evidence="24">
    <location>
        <begin position="58"/>
        <end position="356"/>
    </location>
</feature>
<keyword evidence="9 19" id="KW-0479">Metal-binding</keyword>
<dbReference type="FunFam" id="1.10.520.10:FF:000006">
    <property type="entry name" value="Peroxidase"/>
    <property type="match status" value="1"/>
</dbReference>
<dbReference type="GO" id="GO:0140825">
    <property type="term" value="F:lactoperoxidase activity"/>
    <property type="evidence" value="ECO:0007669"/>
    <property type="project" value="UniProtKB-EC"/>
</dbReference>
<keyword evidence="23" id="KW-0812">Transmembrane</keyword>
<feature type="active site" description="Proton acceptor" evidence="17">
    <location>
        <position position="99"/>
    </location>
</feature>
<gene>
    <name evidence="25" type="ORF">C5167_039932</name>
</gene>
<feature type="binding site" evidence="19">
    <location>
        <position position="109"/>
    </location>
    <ligand>
        <name>Ca(2+)</name>
        <dbReference type="ChEBI" id="CHEBI:29108"/>
        <label>1</label>
    </ligand>
</feature>
<evidence type="ECO:0000256" key="11">
    <source>
        <dbReference type="ARBA" id="ARBA00022837"/>
    </source>
</evidence>
<keyword evidence="23" id="KW-1133">Transmembrane helix</keyword>
<keyword evidence="10" id="KW-0732">Signal</keyword>
<evidence type="ECO:0000313" key="25">
    <source>
        <dbReference type="EMBL" id="RZC46991.1"/>
    </source>
</evidence>
<keyword evidence="12 22" id="KW-0560">Oxidoreductase</keyword>
<evidence type="ECO:0000256" key="4">
    <source>
        <dbReference type="ARBA" id="ARBA00006873"/>
    </source>
</evidence>
<comment type="cofactor">
    <cofactor evidence="19 22">
        <name>heme b</name>
        <dbReference type="ChEBI" id="CHEBI:60344"/>
    </cofactor>
    <text evidence="19 22">Binds 1 heme b (iron(II)-protoporphyrin IX) group per subunit.</text>
</comment>
<dbReference type="InterPro" id="IPR000823">
    <property type="entry name" value="Peroxidase_pln"/>
</dbReference>
<keyword evidence="16 22" id="KW-0376">Hydrogen peroxide</keyword>
<dbReference type="PRINTS" id="PR00458">
    <property type="entry name" value="PEROXIDASE"/>
</dbReference>
<dbReference type="InterPro" id="IPR033905">
    <property type="entry name" value="Secretory_peroxidase"/>
</dbReference>
<comment type="similarity">
    <text evidence="22">Belongs to the peroxidase family. Classical plant (class III) peroxidase subfamily.</text>
</comment>
<name>A0A4Y7IH03_PAPSO</name>
<feature type="disulfide bond" evidence="21">
    <location>
        <begin position="68"/>
        <end position="148"/>
    </location>
</feature>
<dbReference type="GO" id="GO:0042744">
    <property type="term" value="P:hydrogen peroxide catabolic process"/>
    <property type="evidence" value="ECO:0007669"/>
    <property type="project" value="UniProtKB-KW"/>
</dbReference>
<keyword evidence="15" id="KW-0325">Glycoprotein</keyword>
<evidence type="ECO:0000256" key="22">
    <source>
        <dbReference type="RuleBase" id="RU362060"/>
    </source>
</evidence>
<evidence type="ECO:0000256" key="12">
    <source>
        <dbReference type="ARBA" id="ARBA00023002"/>
    </source>
</evidence>
<keyword evidence="13 19" id="KW-0408">Iron</keyword>
<dbReference type="PROSITE" id="PS00436">
    <property type="entry name" value="PEROXIDASE_2"/>
    <property type="match status" value="1"/>
</dbReference>
<keyword evidence="6 22" id="KW-0964">Secreted</keyword>
<dbReference type="AlphaFoldDB" id="A0A4Y7IH03"/>
<dbReference type="GO" id="GO:0006979">
    <property type="term" value="P:response to oxidative stress"/>
    <property type="evidence" value="ECO:0007669"/>
    <property type="project" value="UniProtKB-UniRule"/>
</dbReference>